<proteinExistence type="predicted"/>
<feature type="compositionally biased region" description="Basic and acidic residues" evidence="1">
    <location>
        <begin position="501"/>
        <end position="521"/>
    </location>
</feature>
<feature type="compositionally biased region" description="Low complexity" evidence="1">
    <location>
        <begin position="175"/>
        <end position="185"/>
    </location>
</feature>
<feature type="compositionally biased region" description="Basic residues" evidence="1">
    <location>
        <begin position="1075"/>
        <end position="1086"/>
    </location>
</feature>
<feature type="compositionally biased region" description="Acidic residues" evidence="1">
    <location>
        <begin position="740"/>
        <end position="751"/>
    </location>
</feature>
<keyword evidence="4" id="KW-1185">Reference proteome</keyword>
<feature type="region of interest" description="Disordered" evidence="1">
    <location>
        <begin position="642"/>
        <end position="661"/>
    </location>
</feature>
<dbReference type="STRING" id="1095629.A0A0C9XG03"/>
<feature type="compositionally biased region" description="Low complexity" evidence="1">
    <location>
        <begin position="1048"/>
        <end position="1057"/>
    </location>
</feature>
<feature type="compositionally biased region" description="Acidic residues" evidence="1">
    <location>
        <begin position="370"/>
        <end position="384"/>
    </location>
</feature>
<feature type="domain" description="FHA" evidence="2">
    <location>
        <begin position="37"/>
        <end position="85"/>
    </location>
</feature>
<protein>
    <recommendedName>
        <fullName evidence="2">FHA domain-containing protein</fullName>
    </recommendedName>
</protein>
<organism evidence="3 4">
    <name type="scientific">Laccaria amethystina LaAM-08-1</name>
    <dbReference type="NCBI Taxonomy" id="1095629"/>
    <lineage>
        <taxon>Eukaryota</taxon>
        <taxon>Fungi</taxon>
        <taxon>Dikarya</taxon>
        <taxon>Basidiomycota</taxon>
        <taxon>Agaricomycotina</taxon>
        <taxon>Agaricomycetes</taxon>
        <taxon>Agaricomycetidae</taxon>
        <taxon>Agaricales</taxon>
        <taxon>Agaricineae</taxon>
        <taxon>Hydnangiaceae</taxon>
        <taxon>Laccaria</taxon>
    </lineage>
</organism>
<gene>
    <name evidence="3" type="ORF">K443DRAFT_682227</name>
</gene>
<accession>A0A0C9XG03</accession>
<feature type="region of interest" description="Disordered" evidence="1">
    <location>
        <begin position="701"/>
        <end position="1086"/>
    </location>
</feature>
<feature type="compositionally biased region" description="Low complexity" evidence="1">
    <location>
        <begin position="532"/>
        <end position="554"/>
    </location>
</feature>
<sequence>MDTSGFSQVGRYGTISLMKRNEPNTVVTAFGIDSEELTFGRDPGCSVRLYYPDVSLVHCKIVFEDRKAFLVVLGEAGLLIDGCKVYPSNPAAGSLMTIPLANNSELEIHYKRFRFSYPPKDLRATLMASPAPPRNRSLRLSMIQSAQVFTPRPSKDPSENLRVLQSPLKNTFKTPSKPSSLSRPPLNAPEEEEEIVLVDGNHPRVVEEEWDLIILEDVEVQPPAPPVPPQYQAPPQTPQRKRSLSRNTLHRAVLIRSAQRAVLRAEKEREEEEEEMEVLGAVAANVEESDEEADQRGEEEYTDEEGDEDGEQEPEQQTTEQKSLWRKSLERIWPFGSSSGAEEEVDDDGAESNSDSDSETEHTPTSEIPQNDEQDDTEMEEEENLAPLPTVPMQTPARRVLGSFMTPQARGPTRTTLFPHLSNTDQAPPPQLAPGGSVGRHSLGGIEAKRVPLPQTWRVKDIVVPINPAPPSTPQGARRGTGFSFQQTTPRAAGFSGRQTLTDEERKAIQERRRSALREADTFFAGGVPGMSPSKPAPASSSSSGFAASNSSSPVKLASNFRSPVKPGQAADRRESTGDDEDELDTRSLLERMKETVEGMKRRRSVAPGVGLDSTPRPGREFSTPREVPSTPLPALFAAAVGPLRSEPEDTEKEPVEDKELESVKDIPFSLLAPGAREELFTRRQSVIVLDDASMPVTPVVIHAASDDDMNVDEPSTEKTTTTKERPKARLLRSKKSAAEPEEAEVPIEEQESAKLHVEPKTKARTGTRRGATPRIPTPQPEPEPEVDVGEPNVPEPKSKVPTSRRTRTRTADPEETPAPPPMVAKRGFARKTTVEPEEAPAPPARRGRKAIAKPEPQEVPEAKVVVRRGRKPAAAVVEEDEVEDKVVPAPTTVKRGARKGAATPTPTEATKRQPTSSMLATAKKRGNKVSVDSEADPVDSTEVPEEDETSAPKAKGKKKVVAVKQEDEQEDYADLPPPTSKKPVRKPTTVKTPAAKPRAGKKTPASAPATVEGEVDKENTPRSTSPATPEVAEEGAVKVRVPRTRGAKAAGAATSKTKVKVEDTQELDDPPRGRSMRSRTRTKTG</sequence>
<dbReference type="InterPro" id="IPR000253">
    <property type="entry name" value="FHA_dom"/>
</dbReference>
<feature type="region of interest" description="Disordered" evidence="1">
    <location>
        <begin position="166"/>
        <end position="192"/>
    </location>
</feature>
<dbReference type="SUPFAM" id="SSF49879">
    <property type="entry name" value="SMAD/FHA domain"/>
    <property type="match status" value="1"/>
</dbReference>
<evidence type="ECO:0000259" key="2">
    <source>
        <dbReference type="PROSITE" id="PS50006"/>
    </source>
</evidence>
<feature type="region of interest" description="Disordered" evidence="1">
    <location>
        <begin position="221"/>
        <end position="247"/>
    </location>
</feature>
<dbReference type="HOGENOM" id="CLU_006497_0_0_1"/>
<feature type="region of interest" description="Disordered" evidence="1">
    <location>
        <begin position="465"/>
        <end position="633"/>
    </location>
</feature>
<evidence type="ECO:0000313" key="4">
    <source>
        <dbReference type="Proteomes" id="UP000054477"/>
    </source>
</evidence>
<dbReference type="InterPro" id="IPR008984">
    <property type="entry name" value="SMAD_FHA_dom_sf"/>
</dbReference>
<dbReference type="AlphaFoldDB" id="A0A0C9XG03"/>
<dbReference type="PROSITE" id="PS50006">
    <property type="entry name" value="FHA_DOMAIN"/>
    <property type="match status" value="1"/>
</dbReference>
<feature type="region of interest" description="Disordered" evidence="1">
    <location>
        <begin position="265"/>
        <end position="446"/>
    </location>
</feature>
<dbReference type="SMART" id="SM00240">
    <property type="entry name" value="FHA"/>
    <property type="match status" value="1"/>
</dbReference>
<dbReference type="Proteomes" id="UP000054477">
    <property type="component" value="Unassembled WGS sequence"/>
</dbReference>
<name>A0A0C9XG03_9AGAR</name>
<feature type="compositionally biased region" description="Basic and acidic residues" evidence="1">
    <location>
        <begin position="585"/>
        <end position="600"/>
    </location>
</feature>
<feature type="compositionally biased region" description="Pro residues" evidence="1">
    <location>
        <begin position="222"/>
        <end position="237"/>
    </location>
</feature>
<feature type="compositionally biased region" description="Basic and acidic residues" evidence="1">
    <location>
        <begin position="752"/>
        <end position="762"/>
    </location>
</feature>
<feature type="compositionally biased region" description="Polar residues" evidence="1">
    <location>
        <begin position="413"/>
        <end position="426"/>
    </location>
</feature>
<feature type="compositionally biased region" description="Acidic residues" evidence="1">
    <location>
        <begin position="341"/>
        <end position="358"/>
    </location>
</feature>
<evidence type="ECO:0000313" key="3">
    <source>
        <dbReference type="EMBL" id="KIJ96601.1"/>
    </source>
</evidence>
<evidence type="ECO:0000256" key="1">
    <source>
        <dbReference type="SAM" id="MobiDB-lite"/>
    </source>
</evidence>
<dbReference type="OrthoDB" id="6288785at2759"/>
<feature type="compositionally biased region" description="Acidic residues" evidence="1">
    <location>
        <begin position="300"/>
        <end position="314"/>
    </location>
</feature>
<feature type="compositionally biased region" description="Polar residues" evidence="1">
    <location>
        <begin position="905"/>
        <end position="920"/>
    </location>
</feature>
<reference evidence="4" key="2">
    <citation type="submission" date="2015-01" db="EMBL/GenBank/DDBJ databases">
        <title>Evolutionary Origins and Diversification of the Mycorrhizal Mutualists.</title>
        <authorList>
            <consortium name="DOE Joint Genome Institute"/>
            <consortium name="Mycorrhizal Genomics Consortium"/>
            <person name="Kohler A."/>
            <person name="Kuo A."/>
            <person name="Nagy L.G."/>
            <person name="Floudas D."/>
            <person name="Copeland A."/>
            <person name="Barry K.W."/>
            <person name="Cichocki N."/>
            <person name="Veneault-Fourrey C."/>
            <person name="LaButti K."/>
            <person name="Lindquist E.A."/>
            <person name="Lipzen A."/>
            <person name="Lundell T."/>
            <person name="Morin E."/>
            <person name="Murat C."/>
            <person name="Riley R."/>
            <person name="Ohm R."/>
            <person name="Sun H."/>
            <person name="Tunlid A."/>
            <person name="Henrissat B."/>
            <person name="Grigoriev I.V."/>
            <person name="Hibbett D.S."/>
            <person name="Martin F."/>
        </authorList>
    </citation>
    <scope>NUCLEOTIDE SEQUENCE [LARGE SCALE GENOMIC DNA]</scope>
    <source>
        <strain evidence="4">LaAM-08-1</strain>
    </source>
</reference>
<reference evidence="3 4" key="1">
    <citation type="submission" date="2014-04" db="EMBL/GenBank/DDBJ databases">
        <authorList>
            <consortium name="DOE Joint Genome Institute"/>
            <person name="Kuo A."/>
            <person name="Kohler A."/>
            <person name="Nagy L.G."/>
            <person name="Floudas D."/>
            <person name="Copeland A."/>
            <person name="Barry K.W."/>
            <person name="Cichocki N."/>
            <person name="Veneault-Fourrey C."/>
            <person name="LaButti K."/>
            <person name="Lindquist E.A."/>
            <person name="Lipzen A."/>
            <person name="Lundell T."/>
            <person name="Morin E."/>
            <person name="Murat C."/>
            <person name="Sun H."/>
            <person name="Tunlid A."/>
            <person name="Henrissat B."/>
            <person name="Grigoriev I.V."/>
            <person name="Hibbett D.S."/>
            <person name="Martin F."/>
            <person name="Nordberg H.P."/>
            <person name="Cantor M.N."/>
            <person name="Hua S.X."/>
        </authorList>
    </citation>
    <scope>NUCLEOTIDE SEQUENCE [LARGE SCALE GENOMIC DNA]</scope>
    <source>
        <strain evidence="3 4">LaAM-08-1</strain>
    </source>
</reference>
<dbReference type="Pfam" id="PF00498">
    <property type="entry name" value="FHA"/>
    <property type="match status" value="1"/>
</dbReference>
<dbReference type="EMBL" id="KN838716">
    <property type="protein sequence ID" value="KIJ96601.1"/>
    <property type="molecule type" value="Genomic_DNA"/>
</dbReference>
<feature type="compositionally biased region" description="Acidic residues" evidence="1">
    <location>
        <begin position="934"/>
        <end position="950"/>
    </location>
</feature>
<dbReference type="Gene3D" id="2.60.200.20">
    <property type="match status" value="1"/>
</dbReference>